<dbReference type="EMBL" id="WOWK01000033">
    <property type="protein sequence ID" value="KAF0325973.1"/>
    <property type="molecule type" value="Genomic_DNA"/>
</dbReference>
<keyword evidence="1" id="KW-0472">Membrane</keyword>
<sequence>MKEVRLGLTLPLRYREFGALEPISIDEAALRAIRTSRESYLSSINLGLSDVHDFIETQHERCLFAAIFVSSEILLHIVSPLLPPSNRFGALIRGYRSSRLHVRDIPPTTRKMRWLWGAHVLPEVEGNRWTQRKSLTEADSLIIRLGCFRSADKTELCRSNQQTTERGCSSCRRVMRFSSNLCSAKGAALCWKTTTTNKSYKTCSQRRSTQGKAKRMKMDRDLAACWQVPTLSRSKVLCRRPNFCGFCRLPRVNVCSLGSLWHLKAGGRTILRLLLWIRFTHATLILWVSAFVLGCRRKGEAVAGNYRCAAGWLANDLLDGPDKVHPRRCGYGRLH</sequence>
<reference evidence="2 3" key="1">
    <citation type="submission" date="2019-12" db="EMBL/GenBank/DDBJ databases">
        <title>A genome sequence resource for the geographically widespread anthracnose pathogen Colletotrichum asianum.</title>
        <authorList>
            <person name="Meng Y."/>
        </authorList>
    </citation>
    <scope>NUCLEOTIDE SEQUENCE [LARGE SCALE GENOMIC DNA]</scope>
    <source>
        <strain evidence="2 3">ICMP 18580</strain>
    </source>
</reference>
<protein>
    <submittedName>
        <fullName evidence="2">Uncharacterized protein</fullName>
    </submittedName>
</protein>
<proteinExistence type="predicted"/>
<keyword evidence="1" id="KW-1133">Transmembrane helix</keyword>
<dbReference type="Proteomes" id="UP000434172">
    <property type="component" value="Unassembled WGS sequence"/>
</dbReference>
<evidence type="ECO:0000313" key="3">
    <source>
        <dbReference type="Proteomes" id="UP000434172"/>
    </source>
</evidence>
<gene>
    <name evidence="2" type="ORF">GQ607_006791</name>
</gene>
<feature type="transmembrane region" description="Helical" evidence="1">
    <location>
        <begin position="273"/>
        <end position="293"/>
    </location>
</feature>
<name>A0A8H3ZNL0_9PEZI</name>
<keyword evidence="1" id="KW-0812">Transmembrane</keyword>
<organism evidence="2 3">
    <name type="scientific">Colletotrichum asianum</name>
    <dbReference type="NCBI Taxonomy" id="702518"/>
    <lineage>
        <taxon>Eukaryota</taxon>
        <taxon>Fungi</taxon>
        <taxon>Dikarya</taxon>
        <taxon>Ascomycota</taxon>
        <taxon>Pezizomycotina</taxon>
        <taxon>Sordariomycetes</taxon>
        <taxon>Hypocreomycetidae</taxon>
        <taxon>Glomerellales</taxon>
        <taxon>Glomerellaceae</taxon>
        <taxon>Colletotrichum</taxon>
        <taxon>Colletotrichum gloeosporioides species complex</taxon>
    </lineage>
</organism>
<accession>A0A8H3ZNL0</accession>
<comment type="caution">
    <text evidence="2">The sequence shown here is derived from an EMBL/GenBank/DDBJ whole genome shotgun (WGS) entry which is preliminary data.</text>
</comment>
<keyword evidence="3" id="KW-1185">Reference proteome</keyword>
<evidence type="ECO:0000256" key="1">
    <source>
        <dbReference type="SAM" id="Phobius"/>
    </source>
</evidence>
<evidence type="ECO:0000313" key="2">
    <source>
        <dbReference type="EMBL" id="KAF0325973.1"/>
    </source>
</evidence>
<dbReference type="AlphaFoldDB" id="A0A8H3ZNL0"/>